<proteinExistence type="predicted"/>
<keyword evidence="2" id="KW-1185">Reference proteome</keyword>
<dbReference type="RefSeq" id="WP_284194582.1">
    <property type="nucleotide sequence ID" value="NZ_BSOG01000001.1"/>
</dbReference>
<name>A0ABQ5YCV0_9NEIS</name>
<dbReference type="Proteomes" id="UP001156706">
    <property type="component" value="Unassembled WGS sequence"/>
</dbReference>
<comment type="caution">
    <text evidence="1">The sequence shown here is derived from an EMBL/GenBank/DDBJ whole genome shotgun (WGS) entry which is preliminary data.</text>
</comment>
<evidence type="ECO:0000313" key="1">
    <source>
        <dbReference type="EMBL" id="GLR11423.1"/>
    </source>
</evidence>
<accession>A0ABQ5YCV0</accession>
<reference evidence="2" key="1">
    <citation type="journal article" date="2019" name="Int. J. Syst. Evol. Microbiol.">
        <title>The Global Catalogue of Microorganisms (GCM) 10K type strain sequencing project: providing services to taxonomists for standard genome sequencing and annotation.</title>
        <authorList>
            <consortium name="The Broad Institute Genomics Platform"/>
            <consortium name="The Broad Institute Genome Sequencing Center for Infectious Disease"/>
            <person name="Wu L."/>
            <person name="Ma J."/>
        </authorList>
    </citation>
    <scope>NUCLEOTIDE SEQUENCE [LARGE SCALE GENOMIC DNA]</scope>
    <source>
        <strain evidence="2">NBRC 110044</strain>
    </source>
</reference>
<protein>
    <submittedName>
        <fullName evidence="1">Uncharacterized protein</fullName>
    </submittedName>
</protein>
<dbReference type="EMBL" id="BSOG01000001">
    <property type="protein sequence ID" value="GLR11423.1"/>
    <property type="molecule type" value="Genomic_DNA"/>
</dbReference>
<organism evidence="1 2">
    <name type="scientific">Chitinimonas prasina</name>
    <dbReference type="NCBI Taxonomy" id="1434937"/>
    <lineage>
        <taxon>Bacteria</taxon>
        <taxon>Pseudomonadati</taxon>
        <taxon>Pseudomonadota</taxon>
        <taxon>Betaproteobacteria</taxon>
        <taxon>Neisseriales</taxon>
        <taxon>Chitinibacteraceae</taxon>
        <taxon>Chitinimonas</taxon>
    </lineage>
</organism>
<evidence type="ECO:0000313" key="2">
    <source>
        <dbReference type="Proteomes" id="UP001156706"/>
    </source>
</evidence>
<gene>
    <name evidence="1" type="ORF">GCM10007907_02130</name>
</gene>
<sequence>MPDINHLAYLWESGDWALAQGIHSEAHVIVSFAETGVSVKELVALRGLLPQFSTMAPAAVRALAQEERELDLGRYGNLEARRLHNKAKKLGLNAHLKDASYVVYQPIHRINGVSHLPSDDEAVNQAVITEMLRRNLPIHIGYETD</sequence>